<dbReference type="Proteomes" id="UP000269351">
    <property type="component" value="Chromosome"/>
</dbReference>
<dbReference type="EMBL" id="JACGET010000011">
    <property type="protein sequence ID" value="MBN3106513.1"/>
    <property type="molecule type" value="Genomic_DNA"/>
</dbReference>
<reference evidence="1 4" key="1">
    <citation type="submission" date="2020-07" db="EMBL/GenBank/DDBJ databases">
        <title>A pangenomic view of the genus Pectobacterium provides insights into genome organization, phylogeny, and virulence.</title>
        <authorList>
            <person name="Jonkheer E."/>
            <person name="Brankovics B."/>
            <person name="Houwers I."/>
            <person name="Van Der Wolf J."/>
            <person name="Bonants P."/>
            <person name="Vreeburg R."/>
            <person name="Bollema R."/>
            <person name="De Haan J."/>
            <person name="Berke L."/>
            <person name="De Ridder D."/>
            <person name="Smit S."/>
            <person name="Van Der Lee T.A.J."/>
        </authorList>
    </citation>
    <scope>NUCLEOTIDE SEQUENCE [LARGE SCALE GENOMIC DNA]</scope>
    <source>
        <strain evidence="1 4">NAK:384</strain>
    </source>
</reference>
<evidence type="ECO:0000313" key="4">
    <source>
        <dbReference type="Proteomes" id="UP000762586"/>
    </source>
</evidence>
<protein>
    <submittedName>
        <fullName evidence="2">Uncharacterized protein</fullName>
    </submittedName>
</protein>
<keyword evidence="4" id="KW-1185">Reference proteome</keyword>
<dbReference type="RefSeq" id="WP_119870654.1">
    <property type="nucleotide sequence ID" value="NZ_CP059955.1"/>
</dbReference>
<dbReference type="Proteomes" id="UP000762586">
    <property type="component" value="Unassembled WGS sequence"/>
</dbReference>
<accession>A0A433NJE9</accession>
<evidence type="ECO:0000313" key="2">
    <source>
        <dbReference type="EMBL" id="QPK23441.1"/>
    </source>
</evidence>
<sequence>MKPLHTMNYDNNQMSLVYESYDEYGFEYSVKLKISVRDYRGIDVSAFNAFPEWEDTLRMRDRVMSVEEIENAMISRYKSLFIAPPDCTYEFDI</sequence>
<dbReference type="AlphaFoldDB" id="A0A433NJE9"/>
<reference evidence="2 3" key="2">
    <citation type="submission" date="2020-11" db="EMBL/GenBank/DDBJ databases">
        <title>Complete genome sequence of Pectobacterium brasiliense strain F126.</title>
        <authorList>
            <person name="Miroshnikov K."/>
            <person name="Vo T.N.H."/>
            <person name="Khodykina M.V."/>
            <person name="Kabanova A.P."/>
            <person name="Shneider M."/>
            <person name="Korzhenkov A."/>
            <person name="Toschakov S.V."/>
            <person name="Miroshnikov K.A."/>
            <person name="Ignatov A.N."/>
            <person name="Mikhailova Y.V."/>
            <person name="Shelenkov A."/>
            <person name="Yanushevich Y.G."/>
            <person name="Evseev P.V."/>
        </authorList>
    </citation>
    <scope>NUCLEOTIDE SEQUENCE [LARGE SCALE GENOMIC DNA]</scope>
    <source>
        <strain evidence="2 3">F126</strain>
    </source>
</reference>
<organism evidence="2 3">
    <name type="scientific">Pectobacterium brasiliense</name>
    <dbReference type="NCBI Taxonomy" id="180957"/>
    <lineage>
        <taxon>Bacteria</taxon>
        <taxon>Pseudomonadati</taxon>
        <taxon>Pseudomonadota</taxon>
        <taxon>Gammaproteobacteria</taxon>
        <taxon>Enterobacterales</taxon>
        <taxon>Pectobacteriaceae</taxon>
        <taxon>Pectobacterium</taxon>
    </lineage>
</organism>
<evidence type="ECO:0000313" key="3">
    <source>
        <dbReference type="Proteomes" id="UP000269351"/>
    </source>
</evidence>
<gene>
    <name evidence="2" type="ORF">F126LOC_017665</name>
    <name evidence="1" type="ORF">H4F48_10570</name>
</gene>
<proteinExistence type="predicted"/>
<evidence type="ECO:0000313" key="1">
    <source>
        <dbReference type="EMBL" id="MBN3106513.1"/>
    </source>
</evidence>
<dbReference type="EMBL" id="CP065031">
    <property type="protein sequence ID" value="QPK23441.1"/>
    <property type="molecule type" value="Genomic_DNA"/>
</dbReference>
<name>A0A433NJE9_9GAMM</name>